<comment type="caution">
    <text evidence="1">The sequence shown here is derived from an EMBL/GenBank/DDBJ whole genome shotgun (WGS) entry which is preliminary data.</text>
</comment>
<dbReference type="EMBL" id="JBHSPW010000012">
    <property type="protein sequence ID" value="MFC5895828.1"/>
    <property type="molecule type" value="Genomic_DNA"/>
</dbReference>
<accession>A0ABW1FQL4</accession>
<evidence type="ECO:0000313" key="2">
    <source>
        <dbReference type="Proteomes" id="UP001596241"/>
    </source>
</evidence>
<proteinExistence type="predicted"/>
<sequence>MRTSYPRFKRLFTAHEPRLFFSPRTSPGRDAADAPGLRDYSLVTRLVLLVCVRDGG</sequence>
<evidence type="ECO:0008006" key="3">
    <source>
        <dbReference type="Google" id="ProtNLM"/>
    </source>
</evidence>
<dbReference type="RefSeq" id="WP_345078195.1">
    <property type="nucleotide sequence ID" value="NZ_BAAAWG010000002.1"/>
</dbReference>
<organism evidence="1 2">
    <name type="scientific">Streptomyces ramulosus</name>
    <dbReference type="NCBI Taxonomy" id="47762"/>
    <lineage>
        <taxon>Bacteria</taxon>
        <taxon>Bacillati</taxon>
        <taxon>Actinomycetota</taxon>
        <taxon>Actinomycetes</taxon>
        <taxon>Kitasatosporales</taxon>
        <taxon>Streptomycetaceae</taxon>
        <taxon>Streptomyces</taxon>
    </lineage>
</organism>
<evidence type="ECO:0000313" key="1">
    <source>
        <dbReference type="EMBL" id="MFC5895828.1"/>
    </source>
</evidence>
<gene>
    <name evidence="1" type="ORF">ACFP3M_23820</name>
</gene>
<name>A0ABW1FQL4_9ACTN</name>
<keyword evidence="2" id="KW-1185">Reference proteome</keyword>
<dbReference type="Proteomes" id="UP001596241">
    <property type="component" value="Unassembled WGS sequence"/>
</dbReference>
<reference evidence="2" key="1">
    <citation type="journal article" date="2019" name="Int. J. Syst. Evol. Microbiol.">
        <title>The Global Catalogue of Microorganisms (GCM) 10K type strain sequencing project: providing services to taxonomists for standard genome sequencing and annotation.</title>
        <authorList>
            <consortium name="The Broad Institute Genomics Platform"/>
            <consortium name="The Broad Institute Genome Sequencing Center for Infectious Disease"/>
            <person name="Wu L."/>
            <person name="Ma J."/>
        </authorList>
    </citation>
    <scope>NUCLEOTIDE SEQUENCE [LARGE SCALE GENOMIC DNA]</scope>
    <source>
        <strain evidence="2">CGMCC 1.15809</strain>
    </source>
</reference>
<protein>
    <recommendedName>
        <fullName evidence="3">Transposase</fullName>
    </recommendedName>
</protein>